<reference evidence="1" key="1">
    <citation type="submission" date="2022-06" db="EMBL/GenBank/DDBJ databases">
        <authorList>
            <person name="Berger JAMES D."/>
            <person name="Berger JAMES D."/>
        </authorList>
    </citation>
    <scope>NUCLEOTIDE SEQUENCE [LARGE SCALE GENOMIC DNA]</scope>
</reference>
<dbReference type="WBParaSite" id="TREG1_118680.1">
    <property type="protein sequence ID" value="TREG1_118680.1"/>
    <property type="gene ID" value="TREG1_118680"/>
</dbReference>
<evidence type="ECO:0000313" key="1">
    <source>
        <dbReference type="Proteomes" id="UP000050795"/>
    </source>
</evidence>
<proteinExistence type="predicted"/>
<accession>A0AA85J256</accession>
<organism evidence="1 2">
    <name type="scientific">Trichobilharzia regenti</name>
    <name type="common">Nasal bird schistosome</name>
    <dbReference type="NCBI Taxonomy" id="157069"/>
    <lineage>
        <taxon>Eukaryota</taxon>
        <taxon>Metazoa</taxon>
        <taxon>Spiralia</taxon>
        <taxon>Lophotrochozoa</taxon>
        <taxon>Platyhelminthes</taxon>
        <taxon>Trematoda</taxon>
        <taxon>Digenea</taxon>
        <taxon>Strigeidida</taxon>
        <taxon>Schistosomatoidea</taxon>
        <taxon>Schistosomatidae</taxon>
        <taxon>Trichobilharzia</taxon>
    </lineage>
</organism>
<name>A0AA85J256_TRIRE</name>
<reference evidence="2" key="2">
    <citation type="submission" date="2023-11" db="UniProtKB">
        <authorList>
            <consortium name="WormBaseParasite"/>
        </authorList>
    </citation>
    <scope>IDENTIFICATION</scope>
</reference>
<keyword evidence="1" id="KW-1185">Reference proteome</keyword>
<sequence length="102" mass="11319">MSFGGGLLNVCPIHPSSLSPTDLLSDWLLPVGLFHCKVFCCLFFLAIQSSIWRQPSKVADVDKSLQPVGNPFRHIHCKFLTPIGEPINFKLVLKMCESCSLC</sequence>
<dbReference type="Proteomes" id="UP000050795">
    <property type="component" value="Unassembled WGS sequence"/>
</dbReference>
<protein>
    <submittedName>
        <fullName evidence="2">Uncharacterized protein</fullName>
    </submittedName>
</protein>
<evidence type="ECO:0000313" key="2">
    <source>
        <dbReference type="WBParaSite" id="TREG1_118680.1"/>
    </source>
</evidence>
<dbReference type="AlphaFoldDB" id="A0AA85J256"/>